<sequence length="70" mass="8050">MKGYEITLEDKGQDFTILKTDEKGIVIAVEPFQTEIWKGASIPISKQKIGDLCMIHHLPHIEYGYLKYKV</sequence>
<evidence type="ECO:0000313" key="2">
    <source>
        <dbReference type="Proteomes" id="UP001155500"/>
    </source>
</evidence>
<keyword evidence="2" id="KW-1185">Reference proteome</keyword>
<reference evidence="1" key="1">
    <citation type="submission" date="2016-03" db="EMBL/GenBank/DDBJ databases">
        <title>Co-evolution between Pasteurellaceae and their hosts.</title>
        <authorList>
            <person name="Hansen M.J."/>
            <person name="Bojesen A.M."/>
            <person name="Planet P."/>
        </authorList>
    </citation>
    <scope>NUCLEOTIDE SEQUENCE</scope>
    <source>
        <strain evidence="1">146/S8/89</strain>
    </source>
</reference>
<organism evidence="1 2">
    <name type="scientific">Volucribacter amazonae</name>
    <dbReference type="NCBI Taxonomy" id="256731"/>
    <lineage>
        <taxon>Bacteria</taxon>
        <taxon>Pseudomonadati</taxon>
        <taxon>Pseudomonadota</taxon>
        <taxon>Gammaproteobacteria</taxon>
        <taxon>Pasteurellales</taxon>
        <taxon>Pasteurellaceae</taxon>
        <taxon>Volucribacter</taxon>
    </lineage>
</organism>
<proteinExistence type="predicted"/>
<protein>
    <submittedName>
        <fullName evidence="1">Uncharacterized protein</fullName>
    </submittedName>
</protein>
<dbReference type="Proteomes" id="UP001155500">
    <property type="component" value="Unassembled WGS sequence"/>
</dbReference>
<gene>
    <name evidence="1" type="ORF">A6A20_12390</name>
</gene>
<dbReference type="RefSeq" id="WP_279573837.1">
    <property type="nucleotide sequence ID" value="NZ_LWID01000002.1"/>
</dbReference>
<accession>A0A9X4PEX1</accession>
<dbReference type="EMBL" id="LWID01000002">
    <property type="protein sequence ID" value="MDG6896394.1"/>
    <property type="molecule type" value="Genomic_DNA"/>
</dbReference>
<dbReference type="AlphaFoldDB" id="A0A9X4PEX1"/>
<comment type="caution">
    <text evidence="1">The sequence shown here is derived from an EMBL/GenBank/DDBJ whole genome shotgun (WGS) entry which is preliminary data.</text>
</comment>
<name>A0A9X4PEX1_9PAST</name>
<evidence type="ECO:0000313" key="1">
    <source>
        <dbReference type="EMBL" id="MDG6896394.1"/>
    </source>
</evidence>